<keyword evidence="1" id="KW-0812">Transmembrane</keyword>
<proteinExistence type="predicted"/>
<dbReference type="KEGG" id="nsn:EXE58_11305"/>
<reference evidence="2 3" key="1">
    <citation type="submission" date="2019-03" db="EMBL/GenBank/DDBJ databases">
        <title>Three New Species of Nocardioides, Nocardioides euryhalodurans sp. nov., Nocardioides seonyuensis sp. nov. and Nocardioides eburneoflavus sp. nov. Iolated from Soil.</title>
        <authorList>
            <person name="Roh S.G."/>
            <person name="Lee C."/>
            <person name="Kim M.-K."/>
            <person name="Kim S.B."/>
        </authorList>
    </citation>
    <scope>NUCLEOTIDE SEQUENCE [LARGE SCALE GENOMIC DNA]</scope>
    <source>
        <strain evidence="2 3">MMS17-SY207-3</strain>
    </source>
</reference>
<sequence>MANPPAPRHNSRAVRALALVAALVLLLLGAVLLWQGSTGFIDEAASSEMSGGDTLVDLLVVAAGAGSLVLALVAARVAEVI</sequence>
<dbReference type="Proteomes" id="UP000294853">
    <property type="component" value="Chromosome"/>
</dbReference>
<name>A0A4P7IGV1_9ACTN</name>
<accession>A0A4P7IGV1</accession>
<dbReference type="EMBL" id="CP038436">
    <property type="protein sequence ID" value="QBX55990.1"/>
    <property type="molecule type" value="Genomic_DNA"/>
</dbReference>
<keyword evidence="1" id="KW-0472">Membrane</keyword>
<keyword evidence="1" id="KW-1133">Transmembrane helix</keyword>
<protein>
    <submittedName>
        <fullName evidence="2">Uncharacterized protein</fullName>
    </submittedName>
</protein>
<evidence type="ECO:0000313" key="2">
    <source>
        <dbReference type="EMBL" id="QBX55990.1"/>
    </source>
</evidence>
<dbReference type="RefSeq" id="WP_135267981.1">
    <property type="nucleotide sequence ID" value="NZ_CP038436.1"/>
</dbReference>
<evidence type="ECO:0000256" key="1">
    <source>
        <dbReference type="SAM" id="Phobius"/>
    </source>
</evidence>
<organism evidence="2 3">
    <name type="scientific">Nocardioides seonyuensis</name>
    <dbReference type="NCBI Taxonomy" id="2518371"/>
    <lineage>
        <taxon>Bacteria</taxon>
        <taxon>Bacillati</taxon>
        <taxon>Actinomycetota</taxon>
        <taxon>Actinomycetes</taxon>
        <taxon>Propionibacteriales</taxon>
        <taxon>Nocardioidaceae</taxon>
        <taxon>Nocardioides</taxon>
    </lineage>
</organism>
<keyword evidence="3" id="KW-1185">Reference proteome</keyword>
<evidence type="ECO:0000313" key="3">
    <source>
        <dbReference type="Proteomes" id="UP000294853"/>
    </source>
</evidence>
<gene>
    <name evidence="2" type="ORF">EXE58_11305</name>
</gene>
<dbReference type="AlphaFoldDB" id="A0A4P7IGV1"/>
<feature type="transmembrane region" description="Helical" evidence="1">
    <location>
        <begin position="55"/>
        <end position="75"/>
    </location>
</feature>